<dbReference type="Gene3D" id="2.160.20.10">
    <property type="entry name" value="Single-stranded right-handed beta-helix, Pectin lyase-like"/>
    <property type="match status" value="1"/>
</dbReference>
<dbReference type="SUPFAM" id="SSF51126">
    <property type="entry name" value="Pectin lyase-like"/>
    <property type="match status" value="1"/>
</dbReference>
<dbReference type="PANTHER" id="PTHR43576">
    <property type="entry name" value="ALPHA-L-ARABINOFURANOSIDASE C-RELATED"/>
    <property type="match status" value="1"/>
</dbReference>
<evidence type="ECO:0000256" key="3">
    <source>
        <dbReference type="ARBA" id="ARBA00011165"/>
    </source>
</evidence>
<comment type="catalytic activity">
    <reaction evidence="1">
        <text>Hydrolysis of terminal non-reducing alpha-L-arabinofuranoside residues in alpha-L-arabinosides.</text>
        <dbReference type="EC" id="3.2.1.55"/>
    </reaction>
</comment>
<accession>A0AAW8FBM8</accession>
<dbReference type="InterPro" id="IPR013780">
    <property type="entry name" value="Glyco_hydro_b"/>
</dbReference>
<reference evidence="10" key="1">
    <citation type="submission" date="2023-07" db="EMBL/GenBank/DDBJ databases">
        <title>Comparative genomics of wheat-associated soil bacteria to identify genetic determinants of phenazine resistance.</title>
        <authorList>
            <person name="Mouncey N."/>
        </authorList>
    </citation>
    <scope>NUCLEOTIDE SEQUENCE</scope>
    <source>
        <strain evidence="10">V4I22</strain>
    </source>
</reference>
<dbReference type="Gene3D" id="2.60.40.1180">
    <property type="entry name" value="Golgi alpha-mannosidase II"/>
    <property type="match status" value="1"/>
</dbReference>
<evidence type="ECO:0000313" key="10">
    <source>
        <dbReference type="EMBL" id="MDQ0906560.1"/>
    </source>
</evidence>
<sequence length="784" mass="86211">MSRRTCGNTFGPGRTRKLQPLGRRGPPSNIGIHGNPDPDNFEVLENLRFENIDILDHREPQVSAQGCIALNPGDGNLIRDVRCDNIRVEDIRWGQLVQMRVTYMPKWNTAPGRGIENVYIKDLTYTGTHAGTSLLLGLDGDHLIKDVTFENLVANGRVIRDSGASRPGTWPRTACPCSPTSTFTTSASSPPRRPRLCNRRRPAPASSSGDAGADHTPLTPATSGSVASTSSSTAVSKAPYGEVRGHPSPRSLDGLPSRYPPTLLPIQNSPEPLGAPMSTVTAIVDLDIEGPTISRHLYGHFAEHLGRCVYGGFWVGEDSTIPNEGGIRLDVVQALRALNIPNLRWPGGCFADEYHWKDGIGPRDQRPRMVNTHWGDVEESNHFGTHEFMALCELLGTEPYISGNVGSGTVQEMSEWVEYLTRDGDSPMARLRRANGRDEPWRVKFWGIGNETWGCGGNMRAEYSADLARQYATYCRDHGDNKLYRIASGATGDDYKWTRTLMEQINCFGCEATPRTFFQGISVHHYTMSGTWEAKGSATDFDTDDYYRTMASAQRIDRILTGHSTVMDIYDPGRRVGLVLDEWGTWWDVEPGTNPGFLFQQNTLRDALVASTHFDIFHKHAARLYMANIAQTVNVLQAMLLTDGDALVLTPTYHVFEMNKGHQDATSLAVHLRTEDARRRVGDAELDTLSASASIKDGTVLISVSNLDAEEPVEVTLDLRGGAVGEPTARLLTADRLQVHNSPDSPEAVVPRPFDGVKPTGQGLVLTLPPHSFITVQAPVARTH</sequence>
<protein>
    <recommendedName>
        <fullName evidence="4">non-reducing end alpha-L-arabinofuranosidase</fullName>
        <ecNumber evidence="4">3.2.1.55</ecNumber>
    </recommendedName>
</protein>
<evidence type="ECO:0000259" key="9">
    <source>
        <dbReference type="SMART" id="SM00813"/>
    </source>
</evidence>
<dbReference type="GO" id="GO:0046556">
    <property type="term" value="F:alpha-L-arabinofuranosidase activity"/>
    <property type="evidence" value="ECO:0007669"/>
    <property type="project" value="UniProtKB-EC"/>
</dbReference>
<dbReference type="Pfam" id="PF06964">
    <property type="entry name" value="Alpha-L-AF_C"/>
    <property type="match status" value="1"/>
</dbReference>
<dbReference type="InterPro" id="IPR055235">
    <property type="entry name" value="ASD1_cat"/>
</dbReference>
<name>A0AAW8FBM8_9ACTN</name>
<feature type="compositionally biased region" description="Low complexity" evidence="8">
    <location>
        <begin position="173"/>
        <end position="190"/>
    </location>
</feature>
<gene>
    <name evidence="10" type="ORF">QFZ22_002545</name>
</gene>
<evidence type="ECO:0000256" key="8">
    <source>
        <dbReference type="SAM" id="MobiDB-lite"/>
    </source>
</evidence>
<dbReference type="InterPro" id="IPR012334">
    <property type="entry name" value="Pectin_lyas_fold"/>
</dbReference>
<dbReference type="InterPro" id="IPR010720">
    <property type="entry name" value="Alpha-L-AF_C"/>
</dbReference>
<comment type="caution">
    <text evidence="10">The sequence shown here is derived from an EMBL/GenBank/DDBJ whole genome shotgun (WGS) entry which is preliminary data.</text>
</comment>
<evidence type="ECO:0000313" key="11">
    <source>
        <dbReference type="Proteomes" id="UP001234216"/>
    </source>
</evidence>
<evidence type="ECO:0000256" key="7">
    <source>
        <dbReference type="ARBA" id="ARBA00023295"/>
    </source>
</evidence>
<dbReference type="EMBL" id="JAUSZV010000005">
    <property type="protein sequence ID" value="MDQ0906560.1"/>
    <property type="molecule type" value="Genomic_DNA"/>
</dbReference>
<dbReference type="EC" id="3.2.1.55" evidence="4"/>
<dbReference type="SMART" id="SM00813">
    <property type="entry name" value="Alpha-L-AF_C"/>
    <property type="match status" value="1"/>
</dbReference>
<evidence type="ECO:0000256" key="1">
    <source>
        <dbReference type="ARBA" id="ARBA00001462"/>
    </source>
</evidence>
<proteinExistence type="inferred from homology"/>
<feature type="compositionally biased region" description="Basic residues" evidence="8">
    <location>
        <begin position="192"/>
        <end position="202"/>
    </location>
</feature>
<dbReference type="InterPro" id="IPR017853">
    <property type="entry name" value="GH"/>
</dbReference>
<feature type="domain" description="Alpha-L-arabinofuranosidase C-terminal" evidence="9">
    <location>
        <begin position="581"/>
        <end position="772"/>
    </location>
</feature>
<dbReference type="GO" id="GO:0000272">
    <property type="term" value="P:polysaccharide catabolic process"/>
    <property type="evidence" value="ECO:0007669"/>
    <property type="project" value="TreeGrafter"/>
</dbReference>
<dbReference type="Pfam" id="PF22848">
    <property type="entry name" value="ASD1_dom"/>
    <property type="match status" value="1"/>
</dbReference>
<dbReference type="InterPro" id="IPR011050">
    <property type="entry name" value="Pectin_lyase_fold/virulence"/>
</dbReference>
<dbReference type="SUPFAM" id="SSF51011">
    <property type="entry name" value="Glycosyl hydrolase domain"/>
    <property type="match status" value="1"/>
</dbReference>
<dbReference type="Proteomes" id="UP001234216">
    <property type="component" value="Unassembled WGS sequence"/>
</dbReference>
<feature type="region of interest" description="Disordered" evidence="8">
    <location>
        <begin position="1"/>
        <end position="37"/>
    </location>
</feature>
<evidence type="ECO:0000256" key="4">
    <source>
        <dbReference type="ARBA" id="ARBA00012670"/>
    </source>
</evidence>
<dbReference type="AlphaFoldDB" id="A0AAW8FBM8"/>
<dbReference type="GO" id="GO:0046373">
    <property type="term" value="P:L-arabinose metabolic process"/>
    <property type="evidence" value="ECO:0007669"/>
    <property type="project" value="InterPro"/>
</dbReference>
<evidence type="ECO:0000256" key="6">
    <source>
        <dbReference type="ARBA" id="ARBA00023277"/>
    </source>
</evidence>
<evidence type="ECO:0000256" key="5">
    <source>
        <dbReference type="ARBA" id="ARBA00022801"/>
    </source>
</evidence>
<dbReference type="Gene3D" id="3.20.20.80">
    <property type="entry name" value="Glycosidases"/>
    <property type="match status" value="1"/>
</dbReference>
<keyword evidence="5" id="KW-0378">Hydrolase</keyword>
<feature type="compositionally biased region" description="Low complexity" evidence="8">
    <location>
        <begin position="221"/>
        <end position="236"/>
    </location>
</feature>
<dbReference type="SUPFAM" id="SSF51445">
    <property type="entry name" value="(Trans)glycosidases"/>
    <property type="match status" value="1"/>
</dbReference>
<dbReference type="PANTHER" id="PTHR43576:SF2">
    <property type="entry name" value="INTRACELLULAR EXO-ALPHA-L-ARABINOFURANOSIDASE 2"/>
    <property type="match status" value="1"/>
</dbReference>
<feature type="region of interest" description="Disordered" evidence="8">
    <location>
        <begin position="160"/>
        <end position="260"/>
    </location>
</feature>
<keyword evidence="6" id="KW-0119">Carbohydrate metabolism</keyword>
<comment type="subunit">
    <text evidence="3">Homohexamer; trimer of dimers.</text>
</comment>
<comment type="similarity">
    <text evidence="2">Belongs to the glycosyl hydrolase 51 family.</text>
</comment>
<evidence type="ECO:0000256" key="2">
    <source>
        <dbReference type="ARBA" id="ARBA00007186"/>
    </source>
</evidence>
<keyword evidence="7" id="KW-0326">Glycosidase</keyword>
<organism evidence="10 11">
    <name type="scientific">Streptomyces canus</name>
    <dbReference type="NCBI Taxonomy" id="58343"/>
    <lineage>
        <taxon>Bacteria</taxon>
        <taxon>Bacillati</taxon>
        <taxon>Actinomycetota</taxon>
        <taxon>Actinomycetes</taxon>
        <taxon>Kitasatosporales</taxon>
        <taxon>Streptomycetaceae</taxon>
        <taxon>Streptomyces</taxon>
        <taxon>Streptomyces aurantiacus group</taxon>
    </lineage>
</organism>